<evidence type="ECO:0000313" key="6">
    <source>
        <dbReference type="Proteomes" id="UP000257706"/>
    </source>
</evidence>
<feature type="transmembrane region" description="Helical" evidence="1">
    <location>
        <begin position="38"/>
        <end position="55"/>
    </location>
</feature>
<dbReference type="InterPro" id="IPR049201">
    <property type="entry name" value="DUF6867"/>
</dbReference>
<feature type="transmembrane region" description="Helical" evidence="1">
    <location>
        <begin position="67"/>
        <end position="88"/>
    </location>
</feature>
<dbReference type="Proteomes" id="UP000257706">
    <property type="component" value="Unassembled WGS sequence"/>
</dbReference>
<evidence type="ECO:0000256" key="1">
    <source>
        <dbReference type="SAM" id="Phobius"/>
    </source>
</evidence>
<reference evidence="3 6" key="2">
    <citation type="journal article" date="2018" name="Nat. Biotechnol.">
        <title>A standardized bacterial taxonomy based on genome phylogeny substantially revises the tree of life.</title>
        <authorList>
            <person name="Parks D.H."/>
            <person name="Chuvochina M."/>
            <person name="Waite D.W."/>
            <person name="Rinke C."/>
            <person name="Skarshewski A."/>
            <person name="Chaumeil P.A."/>
            <person name="Hugenholtz P."/>
        </authorList>
    </citation>
    <scope>NUCLEOTIDE SEQUENCE [LARGE SCALE GENOMIC DNA]</scope>
    <source>
        <strain evidence="3">UBA8739</strain>
    </source>
</reference>
<protein>
    <recommendedName>
        <fullName evidence="2">DUF6867 domain-containing protein</fullName>
    </recommendedName>
</protein>
<dbReference type="AlphaFoldDB" id="A0A162L294"/>
<name>A0A162L294_9PROT</name>
<accession>A0A162L294</accession>
<evidence type="ECO:0000313" key="5">
    <source>
        <dbReference type="Proteomes" id="UP000075787"/>
    </source>
</evidence>
<gene>
    <name evidence="4" type="ORF">AUP44_04205</name>
    <name evidence="3" type="ORF">DCK97_23350</name>
</gene>
<reference evidence="4 5" key="1">
    <citation type="submission" date="2015-12" db="EMBL/GenBank/DDBJ databases">
        <title>Genome sequence of Tistrella mobilis MCCC 1A02139.</title>
        <authorList>
            <person name="Lu L."/>
            <person name="Lai Q."/>
            <person name="Shao Z."/>
            <person name="Qian P."/>
        </authorList>
    </citation>
    <scope>NUCLEOTIDE SEQUENCE [LARGE SCALE GENOMIC DNA]</scope>
    <source>
        <strain evidence="4 5">MCCC 1A02139</strain>
    </source>
</reference>
<dbReference type="EMBL" id="LPZR01000135">
    <property type="protein sequence ID" value="KYO52904.1"/>
    <property type="molecule type" value="Genomic_DNA"/>
</dbReference>
<evidence type="ECO:0000313" key="4">
    <source>
        <dbReference type="EMBL" id="KYO52904.1"/>
    </source>
</evidence>
<organism evidence="4 5">
    <name type="scientific">Tistrella mobilis</name>
    <dbReference type="NCBI Taxonomy" id="171437"/>
    <lineage>
        <taxon>Bacteria</taxon>
        <taxon>Pseudomonadati</taxon>
        <taxon>Pseudomonadota</taxon>
        <taxon>Alphaproteobacteria</taxon>
        <taxon>Geminicoccales</taxon>
        <taxon>Geminicoccaceae</taxon>
        <taxon>Tistrella</taxon>
    </lineage>
</organism>
<evidence type="ECO:0000259" key="2">
    <source>
        <dbReference type="Pfam" id="PF21741"/>
    </source>
</evidence>
<keyword evidence="1" id="KW-0812">Transmembrane</keyword>
<sequence length="117" mass="12875">MEAVIGSSLPVFIGVTLALMGFCAYMTGRALAMTWRPVWHAVPYGMLLAAASRFLKYALYDGELISFTGYVVDAVVLVAIAMIVYRAYNAMMMVKQYPWAYERAGIFGWREKGGAAG</sequence>
<dbReference type="Proteomes" id="UP000075787">
    <property type="component" value="Unassembled WGS sequence"/>
</dbReference>
<keyword evidence="1" id="KW-1133">Transmembrane helix</keyword>
<dbReference type="RefSeq" id="WP_062763810.1">
    <property type="nucleotide sequence ID" value="NZ_CP121027.1"/>
</dbReference>
<comment type="caution">
    <text evidence="4">The sequence shown here is derived from an EMBL/GenBank/DDBJ whole genome shotgun (WGS) entry which is preliminary data.</text>
</comment>
<feature type="domain" description="DUF6867" evidence="2">
    <location>
        <begin position="8"/>
        <end position="112"/>
    </location>
</feature>
<evidence type="ECO:0000313" key="3">
    <source>
        <dbReference type="EMBL" id="HAE50353.1"/>
    </source>
</evidence>
<proteinExistence type="predicted"/>
<dbReference type="Pfam" id="PF21741">
    <property type="entry name" value="DUF6867"/>
    <property type="match status" value="1"/>
</dbReference>
<dbReference type="GeneID" id="97241515"/>
<keyword evidence="1" id="KW-0472">Membrane</keyword>
<feature type="transmembrane region" description="Helical" evidence="1">
    <location>
        <begin position="6"/>
        <end position="26"/>
    </location>
</feature>
<dbReference type="EMBL" id="DMAI01000381">
    <property type="protein sequence ID" value="HAE50353.1"/>
    <property type="molecule type" value="Genomic_DNA"/>
</dbReference>
<dbReference type="OrthoDB" id="9806174at2"/>